<proteinExistence type="predicted"/>
<dbReference type="RefSeq" id="WP_072678535.1">
    <property type="nucleotide sequence ID" value="NZ_MPKY01000004.1"/>
</dbReference>
<gene>
    <name evidence="1" type="ORF">BEE62_17210</name>
</gene>
<comment type="caution">
    <text evidence="1">The sequence shown here is derived from an EMBL/GenBank/DDBJ whole genome shotgun (WGS) entry which is preliminary data.</text>
</comment>
<organism evidence="1 2">
    <name type="scientific">Marinobacter nauticus</name>
    <name type="common">Marinobacter hydrocarbonoclasticus</name>
    <name type="synonym">Marinobacter aquaeolei</name>
    <dbReference type="NCBI Taxonomy" id="2743"/>
    <lineage>
        <taxon>Bacteria</taxon>
        <taxon>Pseudomonadati</taxon>
        <taxon>Pseudomonadota</taxon>
        <taxon>Gammaproteobacteria</taxon>
        <taxon>Pseudomonadales</taxon>
        <taxon>Marinobacteraceae</taxon>
        <taxon>Marinobacter</taxon>
    </lineage>
</organism>
<dbReference type="AlphaFoldDB" id="A0A1M2URW4"/>
<evidence type="ECO:0000313" key="2">
    <source>
        <dbReference type="Proteomes" id="UP000183986"/>
    </source>
</evidence>
<protein>
    <submittedName>
        <fullName evidence="1">Uncharacterized protein</fullName>
    </submittedName>
</protein>
<sequence>MAQQKIGLAIDASCDLPTGFPEKNNILVIPYGFRIGKKFHEDSRVPLATCEIYQKRLLLESHDVETIPYTSEQIKQLLLKFAVTN</sequence>
<dbReference type="SUPFAM" id="SSF82549">
    <property type="entry name" value="DAK1/DegV-like"/>
    <property type="match status" value="1"/>
</dbReference>
<name>A0A1M2URW4_MARNT</name>
<dbReference type="EMBL" id="MPKY01000004">
    <property type="protein sequence ID" value="OJS98047.1"/>
    <property type="molecule type" value="Genomic_DNA"/>
</dbReference>
<accession>A0A1M2URW4</accession>
<keyword evidence="2" id="KW-1185">Reference proteome</keyword>
<dbReference type="Gene3D" id="3.40.50.10170">
    <property type="match status" value="1"/>
</dbReference>
<reference evidence="1" key="1">
    <citation type="submission" date="2016-11" db="EMBL/GenBank/DDBJ databases">
        <title>Draft Genome Sequence of Marinobacter hydrocarbonoclasticus strain STW2, a polyaromatic aromatic hydrocarbon degrading and denitrifying bacterium from rhizosphere of Seagrass Enhalus acodoides.</title>
        <authorList>
            <person name="Ling J."/>
            <person name="Dong J."/>
        </authorList>
    </citation>
    <scope>NUCLEOTIDE SEQUENCE [LARGE SCALE GENOMIC DNA]</scope>
    <source>
        <strain evidence="1">STW2</strain>
    </source>
</reference>
<dbReference type="OrthoDB" id="6190387at2"/>
<evidence type="ECO:0000313" key="1">
    <source>
        <dbReference type="EMBL" id="OJS98047.1"/>
    </source>
</evidence>
<dbReference type="Proteomes" id="UP000183986">
    <property type="component" value="Unassembled WGS sequence"/>
</dbReference>